<dbReference type="OrthoDB" id="9763897at2"/>
<evidence type="ECO:0000256" key="5">
    <source>
        <dbReference type="SAM" id="MobiDB-lite"/>
    </source>
</evidence>
<feature type="domain" description="OmpA-like" evidence="7">
    <location>
        <begin position="73"/>
        <end position="189"/>
    </location>
</feature>
<sequence length="189" mass="20979">MSKSNVFWWLVLGGWMAASTWWHVCKIKLLCDPVLSEPVRYQRPDSQDSLPPALNSTFSAIEAAPDSTLITSRPHTDIFTPIDLHYNSGGVEYIKTPENEEFIATARQYLAANPEKKLLLTGHADNTGSEQINMRLSQNRAEHLKRQLTLAGLPTQQLLTDAKGQNAPKKSNSTADGRAANRRVAIVVQ</sequence>
<keyword evidence="6" id="KW-0812">Transmembrane</keyword>
<dbReference type="PROSITE" id="PS51123">
    <property type="entry name" value="OMPA_2"/>
    <property type="match status" value="1"/>
</dbReference>
<comment type="caution">
    <text evidence="8">The sequence shown here is derived from an EMBL/GenBank/DDBJ whole genome shotgun (WGS) entry which is preliminary data.</text>
</comment>
<dbReference type="CDD" id="cd07185">
    <property type="entry name" value="OmpA_C-like"/>
    <property type="match status" value="1"/>
</dbReference>
<evidence type="ECO:0000256" key="1">
    <source>
        <dbReference type="ARBA" id="ARBA00004442"/>
    </source>
</evidence>
<evidence type="ECO:0000259" key="7">
    <source>
        <dbReference type="PROSITE" id="PS51123"/>
    </source>
</evidence>
<gene>
    <name evidence="8" type="ORF">CLV60_13211</name>
</gene>
<keyword evidence="3" id="KW-0998">Cell outer membrane</keyword>
<dbReference type="Proteomes" id="UP000241964">
    <property type="component" value="Unassembled WGS sequence"/>
</dbReference>
<evidence type="ECO:0000313" key="9">
    <source>
        <dbReference type="Proteomes" id="UP000241964"/>
    </source>
</evidence>
<dbReference type="InterPro" id="IPR036737">
    <property type="entry name" value="OmpA-like_sf"/>
</dbReference>
<feature type="region of interest" description="Disordered" evidence="5">
    <location>
        <begin position="161"/>
        <end position="181"/>
    </location>
</feature>
<dbReference type="InterPro" id="IPR006664">
    <property type="entry name" value="OMP_bac"/>
</dbReference>
<dbReference type="InterPro" id="IPR050330">
    <property type="entry name" value="Bact_OuterMem_StrucFunc"/>
</dbReference>
<proteinExistence type="predicted"/>
<keyword evidence="9" id="KW-1185">Reference proteome</keyword>
<dbReference type="RefSeq" id="WP_106599754.1">
    <property type="nucleotide sequence ID" value="NZ_PYAS01000032.1"/>
</dbReference>
<dbReference type="GO" id="GO:0009279">
    <property type="term" value="C:cell outer membrane"/>
    <property type="evidence" value="ECO:0007669"/>
    <property type="project" value="UniProtKB-SubCell"/>
</dbReference>
<dbReference type="InterPro" id="IPR006665">
    <property type="entry name" value="OmpA-like"/>
</dbReference>
<dbReference type="PANTHER" id="PTHR30329">
    <property type="entry name" value="STATOR ELEMENT OF FLAGELLAR MOTOR COMPLEX"/>
    <property type="match status" value="1"/>
</dbReference>
<dbReference type="PANTHER" id="PTHR30329:SF21">
    <property type="entry name" value="LIPOPROTEIN YIAD-RELATED"/>
    <property type="match status" value="1"/>
</dbReference>
<evidence type="ECO:0000256" key="6">
    <source>
        <dbReference type="SAM" id="Phobius"/>
    </source>
</evidence>
<dbReference type="SUPFAM" id="SSF103088">
    <property type="entry name" value="OmpA-like"/>
    <property type="match status" value="1"/>
</dbReference>
<reference evidence="8 9" key="1">
    <citation type="submission" date="2018-03" db="EMBL/GenBank/DDBJ databases">
        <title>Genomic Encyclopedia of Archaeal and Bacterial Type Strains, Phase II (KMG-II): from individual species to whole genera.</title>
        <authorList>
            <person name="Goeker M."/>
        </authorList>
    </citation>
    <scope>NUCLEOTIDE SEQUENCE [LARGE SCALE GENOMIC DNA]</scope>
    <source>
        <strain evidence="8 9">DSM 29057</strain>
    </source>
</reference>
<protein>
    <submittedName>
        <fullName evidence="8">Outer membrane protein OmpA-like peptidoglycan-associated protein</fullName>
    </submittedName>
</protein>
<dbReference type="Pfam" id="PF00691">
    <property type="entry name" value="OmpA"/>
    <property type="match status" value="1"/>
</dbReference>
<evidence type="ECO:0000256" key="2">
    <source>
        <dbReference type="ARBA" id="ARBA00023136"/>
    </source>
</evidence>
<evidence type="ECO:0000256" key="3">
    <source>
        <dbReference type="ARBA" id="ARBA00023237"/>
    </source>
</evidence>
<dbReference type="EMBL" id="PYAS01000032">
    <property type="protein sequence ID" value="PSL18231.1"/>
    <property type="molecule type" value="Genomic_DNA"/>
</dbReference>
<feature type="transmembrane region" description="Helical" evidence="6">
    <location>
        <begin position="6"/>
        <end position="24"/>
    </location>
</feature>
<organism evidence="8 9">
    <name type="scientific">Dyadobacter jiangsuensis</name>
    <dbReference type="NCBI Taxonomy" id="1591085"/>
    <lineage>
        <taxon>Bacteria</taxon>
        <taxon>Pseudomonadati</taxon>
        <taxon>Bacteroidota</taxon>
        <taxon>Cytophagia</taxon>
        <taxon>Cytophagales</taxon>
        <taxon>Spirosomataceae</taxon>
        <taxon>Dyadobacter</taxon>
    </lineage>
</organism>
<dbReference type="Gene3D" id="3.30.1330.60">
    <property type="entry name" value="OmpA-like domain"/>
    <property type="match status" value="1"/>
</dbReference>
<accession>A0A2P8F923</accession>
<keyword evidence="6" id="KW-1133">Transmembrane helix</keyword>
<dbReference type="AlphaFoldDB" id="A0A2P8F923"/>
<comment type="subcellular location">
    <subcellularLocation>
        <location evidence="1">Cell outer membrane</location>
    </subcellularLocation>
</comment>
<evidence type="ECO:0000256" key="4">
    <source>
        <dbReference type="PROSITE-ProRule" id="PRU00473"/>
    </source>
</evidence>
<keyword evidence="2 4" id="KW-0472">Membrane</keyword>
<dbReference type="PRINTS" id="PR01021">
    <property type="entry name" value="OMPADOMAIN"/>
</dbReference>
<name>A0A2P8F923_9BACT</name>
<evidence type="ECO:0000313" key="8">
    <source>
        <dbReference type="EMBL" id="PSL18231.1"/>
    </source>
</evidence>